<evidence type="ECO:0000313" key="2">
    <source>
        <dbReference type="Proteomes" id="UP001305815"/>
    </source>
</evidence>
<reference evidence="2" key="1">
    <citation type="journal article" date="2023" name="Int. J. Syst. Evol. Microbiol.">
        <title>Claveliimonas bilis gen. nov., sp. nov., deoxycholic acid-producing bacteria isolated from human faeces, and reclassification of Sellimonas monacensis Zenner et al. 2021 as Claveliimonas monacensis comb. nov.</title>
        <authorList>
            <person name="Hisatomi A."/>
            <person name="Kastawa N.W.E.P.G."/>
            <person name="Song I."/>
            <person name="Ohkuma M."/>
            <person name="Fukiya S."/>
            <person name="Sakamoto M."/>
        </authorList>
    </citation>
    <scope>NUCLEOTIDE SEQUENCE [LARGE SCALE GENOMIC DNA]</scope>
    <source>
        <strain evidence="2">12BBH14</strain>
    </source>
</reference>
<sequence length="121" mass="13783">MKVEYSFYTTTYGGSKIPEADWSRLSQKAEQRLNAFTFGRCSGEWEGEPWRNNAKCAVCEMTEILLADEKRDRKTSENNDGYSVSFDTSKSLSSLLYDVVRVYLGNTGLLYAGVRCHDHQC</sequence>
<dbReference type="Proteomes" id="UP001305815">
    <property type="component" value="Chromosome"/>
</dbReference>
<gene>
    <name evidence="1" type="ORF">Lac1_11610</name>
</gene>
<accession>A0ABM8IA13</accession>
<evidence type="ECO:0000313" key="1">
    <source>
        <dbReference type="EMBL" id="BDZ76978.1"/>
    </source>
</evidence>
<keyword evidence="2" id="KW-1185">Reference proteome</keyword>
<proteinExistence type="predicted"/>
<dbReference type="EMBL" id="AP027742">
    <property type="protein sequence ID" value="BDZ76978.1"/>
    <property type="molecule type" value="Genomic_DNA"/>
</dbReference>
<organism evidence="1 2">
    <name type="scientific">Claveliimonas bilis</name>
    <dbReference type="NCBI Taxonomy" id="3028070"/>
    <lineage>
        <taxon>Bacteria</taxon>
        <taxon>Bacillati</taxon>
        <taxon>Bacillota</taxon>
        <taxon>Clostridia</taxon>
        <taxon>Lachnospirales</taxon>
        <taxon>Lachnospiraceae</taxon>
        <taxon>Claveliimonas</taxon>
    </lineage>
</organism>
<dbReference type="RefSeq" id="WP_316266602.1">
    <property type="nucleotide sequence ID" value="NZ_AP027742.1"/>
</dbReference>
<protein>
    <submittedName>
        <fullName evidence="1">Uncharacterized protein</fullName>
    </submittedName>
</protein>
<name>A0ABM8IA13_9FIRM</name>